<sequence>HSINETVPPKSKYRKFFLSAFSNILKPTSVWLTKSIKPQVDPFKKPADVMESFTKQVKMMCDANNENVLTKKTKIKIENINFLNKKINGSFVDLIITSPPYVTSYEYADLHQLSTLWLDFAEDYRSLREGTIGSLYHNSNFAKDIKELNKTGEKIVFQLYNYDKRKAKSAAKYFVDIQKSVYKAFDILNGNSLAFFVIGNTEYKSVRIDNAKHLVESMMLAGFEGIEVTKRKISKKILTP</sequence>
<evidence type="ECO:0000313" key="8">
    <source>
        <dbReference type="EMBL" id="GAJ03001.1"/>
    </source>
</evidence>
<dbReference type="Gene3D" id="3.40.50.150">
    <property type="entry name" value="Vaccinia Virus protein VP39"/>
    <property type="match status" value="1"/>
</dbReference>
<dbReference type="EMBL" id="BARW01032691">
    <property type="protein sequence ID" value="GAJ03001.1"/>
    <property type="molecule type" value="Genomic_DNA"/>
</dbReference>
<dbReference type="GO" id="GO:0009307">
    <property type="term" value="P:DNA restriction-modification system"/>
    <property type="evidence" value="ECO:0007669"/>
    <property type="project" value="UniProtKB-KW"/>
</dbReference>
<comment type="similarity">
    <text evidence="1">Belongs to the N(4)/N(6)-methyltransferase family. N(4) subfamily.</text>
</comment>
<dbReference type="AlphaFoldDB" id="X1USZ8"/>
<dbReference type="PROSITE" id="PS00093">
    <property type="entry name" value="N4_MTASE"/>
    <property type="match status" value="1"/>
</dbReference>
<keyword evidence="3" id="KW-0489">Methyltransferase</keyword>
<feature type="non-terminal residue" evidence="8">
    <location>
        <position position="1"/>
    </location>
</feature>
<name>X1USZ8_9ZZZZ</name>
<evidence type="ECO:0000256" key="2">
    <source>
        <dbReference type="ARBA" id="ARBA00012185"/>
    </source>
</evidence>
<dbReference type="SUPFAM" id="SSF53335">
    <property type="entry name" value="S-adenosyl-L-methionine-dependent methyltransferases"/>
    <property type="match status" value="1"/>
</dbReference>
<keyword evidence="5" id="KW-0949">S-adenosyl-L-methionine</keyword>
<keyword evidence="4" id="KW-0808">Transferase</keyword>
<reference evidence="8" key="1">
    <citation type="journal article" date="2014" name="Front. Microbiol.">
        <title>High frequency of phylogenetically diverse reductive dehalogenase-homologous genes in deep subseafloor sedimentary metagenomes.</title>
        <authorList>
            <person name="Kawai M."/>
            <person name="Futagami T."/>
            <person name="Toyoda A."/>
            <person name="Takaki Y."/>
            <person name="Nishi S."/>
            <person name="Hori S."/>
            <person name="Arai W."/>
            <person name="Tsubouchi T."/>
            <person name="Morono Y."/>
            <person name="Uchiyama I."/>
            <person name="Ito T."/>
            <person name="Fujiyama A."/>
            <person name="Inagaki F."/>
            <person name="Takami H."/>
        </authorList>
    </citation>
    <scope>NUCLEOTIDE SEQUENCE</scope>
    <source>
        <strain evidence="8">Expedition CK06-06</strain>
    </source>
</reference>
<comment type="caution">
    <text evidence="8">The sequence shown here is derived from an EMBL/GenBank/DDBJ whole genome shotgun (WGS) entry which is preliminary data.</text>
</comment>
<gene>
    <name evidence="8" type="ORF">S12H4_51684</name>
</gene>
<evidence type="ECO:0000256" key="3">
    <source>
        <dbReference type="ARBA" id="ARBA00022603"/>
    </source>
</evidence>
<organism evidence="8">
    <name type="scientific">marine sediment metagenome</name>
    <dbReference type="NCBI Taxonomy" id="412755"/>
    <lineage>
        <taxon>unclassified sequences</taxon>
        <taxon>metagenomes</taxon>
        <taxon>ecological metagenomes</taxon>
    </lineage>
</organism>
<evidence type="ECO:0000256" key="5">
    <source>
        <dbReference type="ARBA" id="ARBA00022691"/>
    </source>
</evidence>
<evidence type="ECO:0000256" key="4">
    <source>
        <dbReference type="ARBA" id="ARBA00022679"/>
    </source>
</evidence>
<evidence type="ECO:0000256" key="7">
    <source>
        <dbReference type="ARBA" id="ARBA00049120"/>
    </source>
</evidence>
<evidence type="ECO:0000256" key="1">
    <source>
        <dbReference type="ARBA" id="ARBA00010203"/>
    </source>
</evidence>
<dbReference type="GO" id="GO:0003677">
    <property type="term" value="F:DNA binding"/>
    <property type="evidence" value="ECO:0007669"/>
    <property type="project" value="InterPro"/>
</dbReference>
<dbReference type="InterPro" id="IPR029063">
    <property type="entry name" value="SAM-dependent_MTases_sf"/>
</dbReference>
<dbReference type="InterPro" id="IPR017985">
    <property type="entry name" value="MeTrfase_CN4_CS"/>
</dbReference>
<accession>X1USZ8</accession>
<comment type="catalytic activity">
    <reaction evidence="7">
        <text>a 2'-deoxycytidine in DNA + S-adenosyl-L-methionine = an N(4)-methyl-2'-deoxycytidine in DNA + S-adenosyl-L-homocysteine + H(+)</text>
        <dbReference type="Rhea" id="RHEA:16857"/>
        <dbReference type="Rhea" id="RHEA-COMP:11369"/>
        <dbReference type="Rhea" id="RHEA-COMP:13674"/>
        <dbReference type="ChEBI" id="CHEBI:15378"/>
        <dbReference type="ChEBI" id="CHEBI:57856"/>
        <dbReference type="ChEBI" id="CHEBI:59789"/>
        <dbReference type="ChEBI" id="CHEBI:85452"/>
        <dbReference type="ChEBI" id="CHEBI:137933"/>
        <dbReference type="EC" id="2.1.1.113"/>
    </reaction>
</comment>
<dbReference type="EC" id="2.1.1.113" evidence="2"/>
<protein>
    <recommendedName>
        <fullName evidence="2">site-specific DNA-methyltransferase (cytosine-N(4)-specific)</fullName>
        <ecNumber evidence="2">2.1.1.113</ecNumber>
    </recommendedName>
</protein>
<dbReference type="GO" id="GO:0015667">
    <property type="term" value="F:site-specific DNA-methyltransferase (cytosine-N4-specific) activity"/>
    <property type="evidence" value="ECO:0007669"/>
    <property type="project" value="UniProtKB-EC"/>
</dbReference>
<feature type="non-terminal residue" evidence="8">
    <location>
        <position position="240"/>
    </location>
</feature>
<keyword evidence="6" id="KW-0680">Restriction system</keyword>
<evidence type="ECO:0000256" key="6">
    <source>
        <dbReference type="ARBA" id="ARBA00022747"/>
    </source>
</evidence>
<dbReference type="GO" id="GO:0032259">
    <property type="term" value="P:methylation"/>
    <property type="evidence" value="ECO:0007669"/>
    <property type="project" value="UniProtKB-KW"/>
</dbReference>
<proteinExistence type="inferred from homology"/>